<feature type="signal peptide" evidence="2">
    <location>
        <begin position="1"/>
        <end position="28"/>
    </location>
</feature>
<evidence type="ECO:0008006" key="5">
    <source>
        <dbReference type="Google" id="ProtNLM"/>
    </source>
</evidence>
<keyword evidence="4" id="KW-1185">Reference proteome</keyword>
<name>A0ABW8XPR0_9FLAO</name>
<dbReference type="Gene3D" id="2.60.40.1930">
    <property type="match status" value="1"/>
</dbReference>
<protein>
    <recommendedName>
        <fullName evidence="5">MG2 domain-containing protein</fullName>
    </recommendedName>
</protein>
<comment type="caution">
    <text evidence="3">The sequence shown here is derived from an EMBL/GenBank/DDBJ whole genome shotgun (WGS) entry which is preliminary data.</text>
</comment>
<dbReference type="Proteomes" id="UP001629260">
    <property type="component" value="Unassembled WGS sequence"/>
</dbReference>
<dbReference type="RefSeq" id="WP_408079161.1">
    <property type="nucleotide sequence ID" value="NZ_JBELQA010000001.1"/>
</dbReference>
<feature type="region of interest" description="Disordered" evidence="1">
    <location>
        <begin position="363"/>
        <end position="394"/>
    </location>
</feature>
<reference evidence="3 4" key="1">
    <citation type="submission" date="2024-06" db="EMBL/GenBank/DDBJ databases">
        <authorList>
            <person name="Kaempfer P."/>
            <person name="Viver T."/>
        </authorList>
    </citation>
    <scope>NUCLEOTIDE SEQUENCE [LARGE SCALE GENOMIC DNA]</scope>
    <source>
        <strain evidence="3 4">ST-87</strain>
    </source>
</reference>
<gene>
    <name evidence="3" type="ORF">ABS764_01285</name>
</gene>
<feature type="compositionally biased region" description="Low complexity" evidence="1">
    <location>
        <begin position="376"/>
        <end position="394"/>
    </location>
</feature>
<organism evidence="3 4">
    <name type="scientific">Flavobacterium plantiphilum</name>
    <dbReference type="NCBI Taxonomy" id="3163297"/>
    <lineage>
        <taxon>Bacteria</taxon>
        <taxon>Pseudomonadati</taxon>
        <taxon>Bacteroidota</taxon>
        <taxon>Flavobacteriia</taxon>
        <taxon>Flavobacteriales</taxon>
        <taxon>Flavobacteriaceae</taxon>
        <taxon>Flavobacterium</taxon>
    </lineage>
</organism>
<evidence type="ECO:0000313" key="4">
    <source>
        <dbReference type="Proteomes" id="UP001629260"/>
    </source>
</evidence>
<evidence type="ECO:0000313" key="3">
    <source>
        <dbReference type="EMBL" id="MFL9829472.1"/>
    </source>
</evidence>
<keyword evidence="2" id="KW-0732">Signal</keyword>
<feature type="chain" id="PRO_5045381236" description="MG2 domain-containing protein" evidence="2">
    <location>
        <begin position="29"/>
        <end position="811"/>
    </location>
</feature>
<proteinExistence type="predicted"/>
<evidence type="ECO:0000256" key="2">
    <source>
        <dbReference type="SAM" id="SignalP"/>
    </source>
</evidence>
<accession>A0ABW8XPR0</accession>
<evidence type="ECO:0000256" key="1">
    <source>
        <dbReference type="SAM" id="MobiDB-lite"/>
    </source>
</evidence>
<dbReference type="EMBL" id="JBELQA010000001">
    <property type="protein sequence ID" value="MFL9829472.1"/>
    <property type="molecule type" value="Genomic_DNA"/>
</dbReference>
<sequence length="811" mass="91883">MVNAFVRSRKSGVFSVLLLGLASVFLKAQEQKTTQDIEKIYLHTDRSTYFIGEDLWYKAYNVRASNNLLFDNSNILYVELISSEAKIIARNKTNLEMGLGHGDFQLQDSLGVKSGKYQLRAYTNWNRNFGEDFVFKKDIEIIDVFESKENTKVAQKSVLETQKSNREVAKQNAYKVEFFPEGGSLLENVASVVGFKAVDRNGKPIEIKGELLDSNNELVTTFESVHDGMGKFQMVPMEGKTYYVKLKTSTGSELRQEFPNVLKQGYLLNFRTIKGKNIISITTNEITLAKNPNAFLTVVCKAKGISYLETTQTLNETSLSFELPKDKTPEGISQITVYDSNNKPQSERLIYIEKEHDLEVELSTDKPTYQPEEKASISVSSKSKSGEGKSASFSLSVTDTNGVENDNFESNLSSYFLMESDIRGKIHHPGYYFDATNPKRLEHLDNLLLTQGWRDFVWKNIQRSDETNSFKVEKGITISGRVKQVFSDKPLVNNNLTLALMSKKNHGIFNEITDSVGRFQFENLMFSDKASMYLNNVNEKGKFRGEIVLDSIERAPMFVRLKKKIILLPETTHSVVKNVSKKYIAFGIKPENMLKEVEVKANKNKINPFYGVPDYTFKVNKIEANKFYNFIDYLEQELRGVVSVNYDSIVAKDASKLPFAILIDGFQAVSGDQLLSVSPDEALRIEVISGWHIAALYGSYTLVSIFTSAKDGQRKKIVPVYAVKKELEGFYTARVFYSPDPEKPNPELDKNAAIRNTIYWNPYVHPDKTGNTTVNYFNTKVETKVKVALEGITGSGIPVVKKMYYQIKNNQ</sequence>